<keyword evidence="1" id="KW-0472">Membrane</keyword>
<reference evidence="3" key="2">
    <citation type="submission" date="2011-02" db="EMBL/GenBank/DDBJ databases">
        <title>The complete genome of Fluviicola taffensis DSM 16823.</title>
        <authorList>
            <consortium name="US DOE Joint Genome Institute (JGI-PGF)"/>
            <person name="Lucas S."/>
            <person name="Copeland A."/>
            <person name="Lapidus A."/>
            <person name="Bruce D."/>
            <person name="Goodwin L."/>
            <person name="Pitluck S."/>
            <person name="Kyrpides N."/>
            <person name="Mavromatis K."/>
            <person name="Ivanova N."/>
            <person name="Mikhailova N."/>
            <person name="Pagani I."/>
            <person name="Chertkov O."/>
            <person name="Detter J.C."/>
            <person name="Han C."/>
            <person name="Tapia R."/>
            <person name="Land M."/>
            <person name="Hauser L."/>
            <person name="Markowitz V."/>
            <person name="Cheng J.-F."/>
            <person name="Hugenholtz P."/>
            <person name="Woyke T."/>
            <person name="Wu D."/>
            <person name="Tindall B."/>
            <person name="Pomrenke H.G."/>
            <person name="Brambilla E."/>
            <person name="Klenk H.-P."/>
            <person name="Eisen J.A."/>
        </authorList>
    </citation>
    <scope>NUCLEOTIDE SEQUENCE [LARGE SCALE GENOMIC DNA]</scope>
    <source>
        <strain evidence="3">DSM 16823 / RW262 / RW262</strain>
    </source>
</reference>
<evidence type="ECO:0000313" key="2">
    <source>
        <dbReference type="EMBL" id="AEA42382.1"/>
    </source>
</evidence>
<organism evidence="2 3">
    <name type="scientific">Fluviicola taffensis (strain DSM 16823 / NCIMB 13979 / RW262)</name>
    <dbReference type="NCBI Taxonomy" id="755732"/>
    <lineage>
        <taxon>Bacteria</taxon>
        <taxon>Pseudomonadati</taxon>
        <taxon>Bacteroidota</taxon>
        <taxon>Flavobacteriia</taxon>
        <taxon>Flavobacteriales</taxon>
        <taxon>Crocinitomicaceae</taxon>
        <taxon>Fluviicola</taxon>
    </lineage>
</organism>
<dbReference type="STRING" id="755732.Fluta_0374"/>
<proteinExistence type="predicted"/>
<evidence type="ECO:0000313" key="3">
    <source>
        <dbReference type="Proteomes" id="UP000007463"/>
    </source>
</evidence>
<feature type="transmembrane region" description="Helical" evidence="1">
    <location>
        <begin position="86"/>
        <end position="108"/>
    </location>
</feature>
<keyword evidence="3" id="KW-1185">Reference proteome</keyword>
<dbReference type="Proteomes" id="UP000007463">
    <property type="component" value="Chromosome"/>
</dbReference>
<protein>
    <recommendedName>
        <fullName evidence="4">Polyketide cyclase/dehydrase</fullName>
    </recommendedName>
</protein>
<evidence type="ECO:0008006" key="4">
    <source>
        <dbReference type="Google" id="ProtNLM"/>
    </source>
</evidence>
<dbReference type="KEGG" id="fte:Fluta_0374"/>
<name>F2IE64_FLUTR</name>
<dbReference type="EMBL" id="CP002542">
    <property type="protein sequence ID" value="AEA42382.1"/>
    <property type="molecule type" value="Genomic_DNA"/>
</dbReference>
<accession>F2IE64</accession>
<evidence type="ECO:0000256" key="1">
    <source>
        <dbReference type="SAM" id="Phobius"/>
    </source>
</evidence>
<dbReference type="AlphaFoldDB" id="F2IE64"/>
<feature type="transmembrane region" description="Helical" evidence="1">
    <location>
        <begin position="57"/>
        <end position="80"/>
    </location>
</feature>
<gene>
    <name evidence="2" type="ordered locus">Fluta_0374</name>
</gene>
<dbReference type="eggNOG" id="ENOG502ZK8N">
    <property type="taxonomic scope" value="Bacteria"/>
</dbReference>
<dbReference type="OrthoDB" id="118637at2"/>
<keyword evidence="1" id="KW-1133">Transmembrane helix</keyword>
<dbReference type="RefSeq" id="WP_013685156.1">
    <property type="nucleotide sequence ID" value="NC_015321.1"/>
</dbReference>
<keyword evidence="1" id="KW-0812">Transmembrane</keyword>
<reference evidence="2 3" key="1">
    <citation type="journal article" date="2011" name="Stand. Genomic Sci.">
        <title>Complete genome sequence of the gliding freshwater bacterium Fluviicola taffensis type strain (RW262).</title>
        <authorList>
            <person name="Woyke T."/>
            <person name="Chertkov O."/>
            <person name="Lapidus A."/>
            <person name="Nolan M."/>
            <person name="Lucas S."/>
            <person name="Del Rio T.G."/>
            <person name="Tice H."/>
            <person name="Cheng J.F."/>
            <person name="Tapia R."/>
            <person name="Han C."/>
            <person name="Goodwin L."/>
            <person name="Pitluck S."/>
            <person name="Liolios K."/>
            <person name="Pagani I."/>
            <person name="Ivanova N."/>
            <person name="Huntemann M."/>
            <person name="Mavromatis K."/>
            <person name="Mikhailova N."/>
            <person name="Pati A."/>
            <person name="Chen A."/>
            <person name="Palaniappan K."/>
            <person name="Land M."/>
            <person name="Hauser L."/>
            <person name="Brambilla E.M."/>
            <person name="Rohde M."/>
            <person name="Mwirichia R."/>
            <person name="Sikorski J."/>
            <person name="Tindall B.J."/>
            <person name="Goker M."/>
            <person name="Bristow J."/>
            <person name="Eisen J.A."/>
            <person name="Markowitz V."/>
            <person name="Hugenholtz P."/>
            <person name="Klenk H.P."/>
            <person name="Kyrpides N.C."/>
        </authorList>
    </citation>
    <scope>NUCLEOTIDE SEQUENCE [LARGE SCALE GENOMIC DNA]</scope>
    <source>
        <strain evidence="3">DSM 16823 / RW262 / RW262</strain>
    </source>
</reference>
<sequence length="314" mass="36033">MKQYLGLIFSAIYGLLIRVVSEFDFIEINSLSYLIVAPMIMGFIPFYFKDNGYRKSWAIAVFFPLLAVILYLITAVISGLEDLICFFIIGLPYVFFSVVMSIIFYQVLKKKDKIKDDDSIIDRLSVPLLLLPILLGQIEKQFPKHKTEHIVSNEIIINQPDSVIWKNLFAVPDLRIANSSSFLNSFIVPQPTHSTYDPKTNTRLGYFENGIVLNESVMVSENNKKLTFAINLEKSKLSSSPTFDHVLKNKSLQFEYIGYELNSLKNGNTVLKLTTKYTIHSNIPFYGKMWSTSIVNEFEQNLLRSLKKVLEPLR</sequence>
<feature type="transmembrane region" description="Helical" evidence="1">
    <location>
        <begin position="31"/>
        <end position="48"/>
    </location>
</feature>
<dbReference type="HOGENOM" id="CLU_059502_0_0_10"/>